<proteinExistence type="predicted"/>
<keyword evidence="1" id="KW-1133">Transmembrane helix</keyword>
<evidence type="ECO:0000256" key="1">
    <source>
        <dbReference type="SAM" id="Phobius"/>
    </source>
</evidence>
<dbReference type="Proteomes" id="UP000626109">
    <property type="component" value="Unassembled WGS sequence"/>
</dbReference>
<feature type="transmembrane region" description="Helical" evidence="1">
    <location>
        <begin position="19"/>
        <end position="38"/>
    </location>
</feature>
<name>A0A813LJS5_POLGL</name>
<gene>
    <name evidence="2" type="ORF">PGLA2088_LOCUS47192</name>
</gene>
<dbReference type="AlphaFoldDB" id="A0A813LJS5"/>
<reference evidence="2" key="1">
    <citation type="submission" date="2021-02" db="EMBL/GenBank/DDBJ databases">
        <authorList>
            <person name="Dougan E. K."/>
            <person name="Rhodes N."/>
            <person name="Thang M."/>
            <person name="Chan C."/>
        </authorList>
    </citation>
    <scope>NUCLEOTIDE SEQUENCE</scope>
</reference>
<keyword evidence="1" id="KW-0812">Transmembrane</keyword>
<evidence type="ECO:0000313" key="3">
    <source>
        <dbReference type="Proteomes" id="UP000626109"/>
    </source>
</evidence>
<protein>
    <submittedName>
        <fullName evidence="2">Uncharacterized protein</fullName>
    </submittedName>
</protein>
<feature type="transmembrane region" description="Helical" evidence="1">
    <location>
        <begin position="82"/>
        <end position="106"/>
    </location>
</feature>
<dbReference type="EMBL" id="CAJNNW010036428">
    <property type="protein sequence ID" value="CAE8734213.1"/>
    <property type="molecule type" value="Genomic_DNA"/>
</dbReference>
<sequence length="195" mass="21922">MLCVSGACVACECWCHDAILMLLFLCCPIFEIKATFALKHESRTYLMVERRKKRPSLQALIPEGAFVRGMVFTLVPRHGLHLVTLVLSSAFVRSMVFIPFFSVFFITKNAGVANKLFNFGGCYPQAMSRDVHSFPGSLANPRTIRCQHCLPDTALIPNHPVASRCAVLRQPLASDPSPSPFWHMPPVHFHNRLHF</sequence>
<keyword evidence="1" id="KW-0472">Membrane</keyword>
<organism evidence="2 3">
    <name type="scientific">Polarella glacialis</name>
    <name type="common">Dinoflagellate</name>
    <dbReference type="NCBI Taxonomy" id="89957"/>
    <lineage>
        <taxon>Eukaryota</taxon>
        <taxon>Sar</taxon>
        <taxon>Alveolata</taxon>
        <taxon>Dinophyceae</taxon>
        <taxon>Suessiales</taxon>
        <taxon>Suessiaceae</taxon>
        <taxon>Polarella</taxon>
    </lineage>
</organism>
<accession>A0A813LJS5</accession>
<evidence type="ECO:0000313" key="2">
    <source>
        <dbReference type="EMBL" id="CAE8734213.1"/>
    </source>
</evidence>
<comment type="caution">
    <text evidence="2">The sequence shown here is derived from an EMBL/GenBank/DDBJ whole genome shotgun (WGS) entry which is preliminary data.</text>
</comment>